<accession>A0ABT0RZC2</accession>
<organism evidence="1 2">
    <name type="scientific">Sphingomonas hankyongi</name>
    <dbReference type="NCBI Taxonomy" id="2908209"/>
    <lineage>
        <taxon>Bacteria</taxon>
        <taxon>Pseudomonadati</taxon>
        <taxon>Pseudomonadota</taxon>
        <taxon>Alphaproteobacteria</taxon>
        <taxon>Sphingomonadales</taxon>
        <taxon>Sphingomonadaceae</taxon>
        <taxon>Sphingomonas</taxon>
    </lineage>
</organism>
<evidence type="ECO:0000313" key="2">
    <source>
        <dbReference type="Proteomes" id="UP001165342"/>
    </source>
</evidence>
<sequence>MPSEQLIAIGNSHFHGGDRFAGNHIGGYTDGAPDRIPGSVFERGIVVLLRAIEIRVDHANVEVRHHTVH</sequence>
<keyword evidence="2" id="KW-1185">Reference proteome</keyword>
<comment type="caution">
    <text evidence="1">The sequence shown here is derived from an EMBL/GenBank/DDBJ whole genome shotgun (WGS) entry which is preliminary data.</text>
</comment>
<protein>
    <submittedName>
        <fullName evidence="1">Uncharacterized protein</fullName>
    </submittedName>
</protein>
<evidence type="ECO:0000313" key="1">
    <source>
        <dbReference type="EMBL" id="MCL6728958.1"/>
    </source>
</evidence>
<dbReference type="Proteomes" id="UP001165342">
    <property type="component" value="Unassembled WGS sequence"/>
</dbReference>
<gene>
    <name evidence="1" type="ORF">LZ538_02675</name>
</gene>
<reference evidence="1" key="1">
    <citation type="submission" date="2022-05" db="EMBL/GenBank/DDBJ databases">
        <authorList>
            <person name="Jo J.-H."/>
            <person name="Im W.-T."/>
        </authorList>
    </citation>
    <scope>NUCLEOTIDE SEQUENCE</scope>
    <source>
        <strain evidence="1">SE220</strain>
    </source>
</reference>
<name>A0ABT0RZC2_9SPHN</name>
<dbReference type="RefSeq" id="WP_249830449.1">
    <property type="nucleotide sequence ID" value="NZ_JAMGBE010000001.1"/>
</dbReference>
<proteinExistence type="predicted"/>
<dbReference type="EMBL" id="JAMGBE010000001">
    <property type="protein sequence ID" value="MCL6728958.1"/>
    <property type="molecule type" value="Genomic_DNA"/>
</dbReference>